<dbReference type="AlphaFoldDB" id="A0A926D1R6"/>
<dbReference type="SUPFAM" id="SSF55021">
    <property type="entry name" value="ACT-like"/>
    <property type="match status" value="2"/>
</dbReference>
<keyword evidence="3" id="KW-1185">Reference proteome</keyword>
<gene>
    <name evidence="2" type="ORF">H8699_11990</name>
</gene>
<dbReference type="CDD" id="cd04908">
    <property type="entry name" value="ACT_Bt0572_1"/>
    <property type="match status" value="1"/>
</dbReference>
<dbReference type="InterPro" id="IPR045739">
    <property type="entry name" value="ACT_dom_pair"/>
</dbReference>
<dbReference type="RefSeq" id="WP_249285890.1">
    <property type="nucleotide sequence ID" value="NZ_JACRSO010000006.1"/>
</dbReference>
<reference evidence="2" key="1">
    <citation type="submission" date="2020-08" db="EMBL/GenBank/DDBJ databases">
        <title>Genome public.</title>
        <authorList>
            <person name="Liu C."/>
            <person name="Sun Q."/>
        </authorList>
    </citation>
    <scope>NUCLEOTIDE SEQUENCE</scope>
    <source>
        <strain evidence="2">NSJ-44</strain>
    </source>
</reference>
<dbReference type="InterPro" id="IPR002912">
    <property type="entry name" value="ACT_dom"/>
</dbReference>
<dbReference type="PROSITE" id="PS51671">
    <property type="entry name" value="ACT"/>
    <property type="match status" value="1"/>
</dbReference>
<evidence type="ECO:0000313" key="2">
    <source>
        <dbReference type="EMBL" id="MBC8530153.1"/>
    </source>
</evidence>
<accession>A0A926D1R6</accession>
<dbReference type="EMBL" id="JACRSO010000006">
    <property type="protein sequence ID" value="MBC8530153.1"/>
    <property type="molecule type" value="Genomic_DNA"/>
</dbReference>
<comment type="caution">
    <text evidence="2">The sequence shown here is derived from an EMBL/GenBank/DDBJ whole genome shotgun (WGS) entry which is preliminary data.</text>
</comment>
<dbReference type="PANTHER" id="PTHR40099">
    <property type="entry name" value="ACETOLACTATE SYNTHASE, SMALL SUBUNIT"/>
    <property type="match status" value="1"/>
</dbReference>
<protein>
    <submittedName>
        <fullName evidence="2">ACT domain-containing protein</fullName>
    </submittedName>
</protein>
<feature type="domain" description="ACT" evidence="1">
    <location>
        <begin position="70"/>
        <end position="144"/>
    </location>
</feature>
<dbReference type="Gene3D" id="3.30.2130.10">
    <property type="entry name" value="VC0802-like"/>
    <property type="match status" value="1"/>
</dbReference>
<name>A0A926D1R6_9FIRM</name>
<sequence length="144" mass="15801">MVKQLSVFLENKPGRLAKMTRVLGQECIDIITLSISDTTNFGIVRAIVNNTDKALDILKNSGFTINVAELLAVYVPDHPGGLAELLALLEDKHISVEYLYSFVRKPGDKAMIVFKVEDVAAAEQMIREAGKGIQLLDEKSVTQA</sequence>
<proteinExistence type="predicted"/>
<dbReference type="InterPro" id="IPR045865">
    <property type="entry name" value="ACT-like_dom_sf"/>
</dbReference>
<dbReference type="Pfam" id="PF19571">
    <property type="entry name" value="ACT_8"/>
    <property type="match status" value="1"/>
</dbReference>
<evidence type="ECO:0000259" key="1">
    <source>
        <dbReference type="PROSITE" id="PS51671"/>
    </source>
</evidence>
<dbReference type="Proteomes" id="UP000654279">
    <property type="component" value="Unassembled WGS sequence"/>
</dbReference>
<organism evidence="2 3">
    <name type="scientific">Luoshenia tenuis</name>
    <dbReference type="NCBI Taxonomy" id="2763654"/>
    <lineage>
        <taxon>Bacteria</taxon>
        <taxon>Bacillati</taxon>
        <taxon>Bacillota</taxon>
        <taxon>Clostridia</taxon>
        <taxon>Christensenellales</taxon>
        <taxon>Christensenellaceae</taxon>
        <taxon>Luoshenia</taxon>
    </lineage>
</organism>
<dbReference type="PANTHER" id="PTHR40099:SF1">
    <property type="entry name" value="ACETOLACTATE SYNTHASE, SMALL SUBUNIT"/>
    <property type="match status" value="1"/>
</dbReference>
<evidence type="ECO:0000313" key="3">
    <source>
        <dbReference type="Proteomes" id="UP000654279"/>
    </source>
</evidence>